<proteinExistence type="predicted"/>
<dbReference type="AlphaFoldDB" id="A0A0E9S0T9"/>
<evidence type="ECO:0000313" key="1">
    <source>
        <dbReference type="EMBL" id="JAH34143.1"/>
    </source>
</evidence>
<name>A0A0E9S0T9_ANGAN</name>
<accession>A0A0E9S0T9</accession>
<organism evidence="1">
    <name type="scientific">Anguilla anguilla</name>
    <name type="common">European freshwater eel</name>
    <name type="synonym">Muraena anguilla</name>
    <dbReference type="NCBI Taxonomy" id="7936"/>
    <lineage>
        <taxon>Eukaryota</taxon>
        <taxon>Metazoa</taxon>
        <taxon>Chordata</taxon>
        <taxon>Craniata</taxon>
        <taxon>Vertebrata</taxon>
        <taxon>Euteleostomi</taxon>
        <taxon>Actinopterygii</taxon>
        <taxon>Neopterygii</taxon>
        <taxon>Teleostei</taxon>
        <taxon>Anguilliformes</taxon>
        <taxon>Anguillidae</taxon>
        <taxon>Anguilla</taxon>
    </lineage>
</organism>
<dbReference type="EMBL" id="GBXM01074434">
    <property type="protein sequence ID" value="JAH34143.1"/>
    <property type="molecule type" value="Transcribed_RNA"/>
</dbReference>
<reference evidence="1" key="2">
    <citation type="journal article" date="2015" name="Fish Shellfish Immunol.">
        <title>Early steps in the European eel (Anguilla anguilla)-Vibrio vulnificus interaction in the gills: Role of the RtxA13 toxin.</title>
        <authorList>
            <person name="Callol A."/>
            <person name="Pajuelo D."/>
            <person name="Ebbesson L."/>
            <person name="Teles M."/>
            <person name="MacKenzie S."/>
            <person name="Amaro C."/>
        </authorList>
    </citation>
    <scope>NUCLEOTIDE SEQUENCE</scope>
</reference>
<protein>
    <submittedName>
        <fullName evidence="1">Uncharacterized protein</fullName>
    </submittedName>
</protein>
<sequence>MKCVFCYEDVFPSLCLEYKQNLLMMQISFLKRLCSASRREHLLRMNTTKNGLYPHLPT</sequence>
<reference evidence="1" key="1">
    <citation type="submission" date="2014-11" db="EMBL/GenBank/DDBJ databases">
        <authorList>
            <person name="Amaro Gonzalez C."/>
        </authorList>
    </citation>
    <scope>NUCLEOTIDE SEQUENCE</scope>
</reference>